<gene>
    <name evidence="3" type="primary">LOC109712516</name>
</gene>
<organism evidence="2 3">
    <name type="scientific">Ananas comosus</name>
    <name type="common">Pineapple</name>
    <name type="synonym">Ananas ananas</name>
    <dbReference type="NCBI Taxonomy" id="4615"/>
    <lineage>
        <taxon>Eukaryota</taxon>
        <taxon>Viridiplantae</taxon>
        <taxon>Streptophyta</taxon>
        <taxon>Embryophyta</taxon>
        <taxon>Tracheophyta</taxon>
        <taxon>Spermatophyta</taxon>
        <taxon>Magnoliopsida</taxon>
        <taxon>Liliopsida</taxon>
        <taxon>Poales</taxon>
        <taxon>Bromeliaceae</taxon>
        <taxon>Bromelioideae</taxon>
        <taxon>Ananas</taxon>
    </lineage>
</organism>
<dbReference type="Gene3D" id="3.10.20.90">
    <property type="entry name" value="Phosphatidylinositol 3-kinase Catalytic Subunit, Chain A, domain 1"/>
    <property type="match status" value="1"/>
</dbReference>
<dbReference type="InterPro" id="IPR024752">
    <property type="entry name" value="Myb/SANT-like_dom"/>
</dbReference>
<dbReference type="Proteomes" id="UP000515123">
    <property type="component" value="Linkage group 7"/>
</dbReference>
<reference evidence="2" key="1">
    <citation type="journal article" date="2015" name="Nat. Genet.">
        <title>The pineapple genome and the evolution of CAM photosynthesis.</title>
        <authorList>
            <person name="Ming R."/>
            <person name="VanBuren R."/>
            <person name="Wai C.M."/>
            <person name="Tang H."/>
            <person name="Schatz M.C."/>
            <person name="Bowers J.E."/>
            <person name="Lyons E."/>
            <person name="Wang M.L."/>
            <person name="Chen J."/>
            <person name="Biggers E."/>
            <person name="Zhang J."/>
            <person name="Huang L."/>
            <person name="Zhang L."/>
            <person name="Miao W."/>
            <person name="Zhang J."/>
            <person name="Ye Z."/>
            <person name="Miao C."/>
            <person name="Lin Z."/>
            <person name="Wang H."/>
            <person name="Zhou H."/>
            <person name="Yim W.C."/>
            <person name="Priest H.D."/>
            <person name="Zheng C."/>
            <person name="Woodhouse M."/>
            <person name="Edger P.P."/>
            <person name="Guyot R."/>
            <person name="Guo H.B."/>
            <person name="Guo H."/>
            <person name="Zheng G."/>
            <person name="Singh R."/>
            <person name="Sharma A."/>
            <person name="Min X."/>
            <person name="Zheng Y."/>
            <person name="Lee H."/>
            <person name="Gurtowski J."/>
            <person name="Sedlazeck F.J."/>
            <person name="Harkess A."/>
            <person name="McKain M.R."/>
            <person name="Liao Z."/>
            <person name="Fang J."/>
            <person name="Liu J."/>
            <person name="Zhang X."/>
            <person name="Zhang Q."/>
            <person name="Hu W."/>
            <person name="Qin Y."/>
            <person name="Wang K."/>
            <person name="Chen L.Y."/>
            <person name="Shirley N."/>
            <person name="Lin Y.R."/>
            <person name="Liu L.Y."/>
            <person name="Hernandez A.G."/>
            <person name="Wright C.L."/>
            <person name="Bulone V."/>
            <person name="Tuskan G.A."/>
            <person name="Heath K."/>
            <person name="Zee F."/>
            <person name="Moore P.H."/>
            <person name="Sunkar R."/>
            <person name="Leebens-Mack J.H."/>
            <person name="Mockler T."/>
            <person name="Bennetzen J.L."/>
            <person name="Freeling M."/>
            <person name="Sankoff D."/>
            <person name="Paterson A.H."/>
            <person name="Zhu X."/>
            <person name="Yang X."/>
            <person name="Smith J.A."/>
            <person name="Cushman J.C."/>
            <person name="Paull R.E."/>
            <person name="Yu Q."/>
        </authorList>
    </citation>
    <scope>NUCLEOTIDE SEQUENCE [LARGE SCALE GENOMIC DNA]</scope>
    <source>
        <strain evidence="2">cv. F153</strain>
    </source>
</reference>
<dbReference type="PANTHER" id="PTHR46929">
    <property type="entry name" value="EXPRESSED PROTEIN"/>
    <property type="match status" value="1"/>
</dbReference>
<keyword evidence="2" id="KW-1185">Reference proteome</keyword>
<dbReference type="InterPro" id="IPR000626">
    <property type="entry name" value="Ubiquitin-like_dom"/>
</dbReference>
<dbReference type="AlphaFoldDB" id="A0A6P5FE75"/>
<dbReference type="Pfam" id="PF00240">
    <property type="entry name" value="ubiquitin"/>
    <property type="match status" value="1"/>
</dbReference>
<evidence type="ECO:0000313" key="3">
    <source>
        <dbReference type="RefSeq" id="XP_020091703.1"/>
    </source>
</evidence>
<feature type="domain" description="Ubiquitin-like" evidence="1">
    <location>
        <begin position="1"/>
        <end position="70"/>
    </location>
</feature>
<dbReference type="OrthoDB" id="1937145at2759"/>
<proteinExistence type="predicted"/>
<sequence length="236" mass="28012">MKIFVQSEFYGNYALEVESSNTIEDVFITILPIGRLKKDPEPELHFNGDLLEIERSLADYGIQDGSILHLECTRWSFRTANEREWPNKILGRKNIIITDRPLAIWEKEHDKILLGLLVEQIRSGKKKILDFENDSWHDVVGKFNKATCLKYEDKHLHERFNFYKCEYGILHNIKHYPEFSWDHQRQVVIATDATWNEYIKGDPNAKPYRRRAVPYIDLLEIVFGEKEEWKIMISNE</sequence>
<dbReference type="PROSITE" id="PS50053">
    <property type="entry name" value="UBIQUITIN_2"/>
    <property type="match status" value="1"/>
</dbReference>
<dbReference type="RefSeq" id="XP_020091703.1">
    <property type="nucleotide sequence ID" value="XM_020236114.1"/>
</dbReference>
<accession>A0A6P5FE75</accession>
<reference evidence="3" key="2">
    <citation type="submission" date="2025-08" db="UniProtKB">
        <authorList>
            <consortium name="RefSeq"/>
        </authorList>
    </citation>
    <scope>IDENTIFICATION</scope>
    <source>
        <tissue evidence="3">Leaf</tissue>
    </source>
</reference>
<evidence type="ECO:0000259" key="1">
    <source>
        <dbReference type="PROSITE" id="PS50053"/>
    </source>
</evidence>
<dbReference type="Pfam" id="PF12776">
    <property type="entry name" value="Myb_DNA-bind_3"/>
    <property type="match status" value="1"/>
</dbReference>
<dbReference type="SUPFAM" id="SSF54236">
    <property type="entry name" value="Ubiquitin-like"/>
    <property type="match status" value="1"/>
</dbReference>
<dbReference type="InterPro" id="IPR029071">
    <property type="entry name" value="Ubiquitin-like_domsf"/>
</dbReference>
<name>A0A6P5FE75_ANACO</name>
<evidence type="ECO:0000313" key="2">
    <source>
        <dbReference type="Proteomes" id="UP000515123"/>
    </source>
</evidence>
<dbReference type="PANTHER" id="PTHR46929:SF3">
    <property type="entry name" value="MYB_SANT-LIKE DOMAIN-CONTAINING PROTEIN"/>
    <property type="match status" value="1"/>
</dbReference>
<dbReference type="GeneID" id="109712516"/>
<protein>
    <submittedName>
        <fullName evidence="3">Uncharacterized protein LOC109712516</fullName>
    </submittedName>
</protein>